<name>A0A8S3ZNU0_9EUPU</name>
<accession>A0A8S3ZNU0</accession>
<evidence type="ECO:0000313" key="3">
    <source>
        <dbReference type="EMBL" id="CAG5129046.1"/>
    </source>
</evidence>
<comment type="caution">
    <text evidence="3">The sequence shown here is derived from an EMBL/GenBank/DDBJ whole genome shotgun (WGS) entry which is preliminary data.</text>
</comment>
<feature type="non-terminal residue" evidence="3">
    <location>
        <position position="620"/>
    </location>
</feature>
<organism evidence="3 4">
    <name type="scientific">Candidula unifasciata</name>
    <dbReference type="NCBI Taxonomy" id="100452"/>
    <lineage>
        <taxon>Eukaryota</taxon>
        <taxon>Metazoa</taxon>
        <taxon>Spiralia</taxon>
        <taxon>Lophotrochozoa</taxon>
        <taxon>Mollusca</taxon>
        <taxon>Gastropoda</taxon>
        <taxon>Heterobranchia</taxon>
        <taxon>Euthyneura</taxon>
        <taxon>Panpulmonata</taxon>
        <taxon>Eupulmonata</taxon>
        <taxon>Stylommatophora</taxon>
        <taxon>Helicina</taxon>
        <taxon>Helicoidea</taxon>
        <taxon>Geomitridae</taxon>
        <taxon>Candidula</taxon>
    </lineage>
</organism>
<evidence type="ECO:0000256" key="1">
    <source>
        <dbReference type="SAM" id="MobiDB-lite"/>
    </source>
</evidence>
<dbReference type="GO" id="GO:0006886">
    <property type="term" value="P:intracellular protein transport"/>
    <property type="evidence" value="ECO:0007669"/>
    <property type="project" value="TreeGrafter"/>
</dbReference>
<keyword evidence="4" id="KW-1185">Reference proteome</keyword>
<reference evidence="3" key="1">
    <citation type="submission" date="2021-04" db="EMBL/GenBank/DDBJ databases">
        <authorList>
            <consortium name="Molecular Ecology Group"/>
        </authorList>
    </citation>
    <scope>NUCLEOTIDE SEQUENCE</scope>
</reference>
<dbReference type="PANTHER" id="PTHR46467">
    <property type="entry name" value="TETHER CONTAINING UBX DOMAIN FOR GLUT4"/>
    <property type="match status" value="1"/>
</dbReference>
<gene>
    <name evidence="3" type="ORF">CUNI_LOCUS14604</name>
</gene>
<dbReference type="AlphaFoldDB" id="A0A8S3ZNU0"/>
<feature type="region of interest" description="Disordered" evidence="1">
    <location>
        <begin position="564"/>
        <end position="587"/>
    </location>
</feature>
<dbReference type="GO" id="GO:0005737">
    <property type="term" value="C:cytoplasm"/>
    <property type="evidence" value="ECO:0007669"/>
    <property type="project" value="TreeGrafter"/>
</dbReference>
<dbReference type="InterPro" id="IPR059238">
    <property type="entry name" value="UBX1_UBXN9"/>
</dbReference>
<dbReference type="PROSITE" id="PS50033">
    <property type="entry name" value="UBX"/>
    <property type="match status" value="1"/>
</dbReference>
<dbReference type="OrthoDB" id="440781at2759"/>
<feature type="domain" description="UBX" evidence="2">
    <location>
        <begin position="449"/>
        <end position="525"/>
    </location>
</feature>
<feature type="compositionally biased region" description="Low complexity" evidence="1">
    <location>
        <begin position="243"/>
        <end position="257"/>
    </location>
</feature>
<dbReference type="Pfam" id="PF00789">
    <property type="entry name" value="UBX"/>
    <property type="match status" value="1"/>
</dbReference>
<feature type="region of interest" description="Disordered" evidence="1">
    <location>
        <begin position="196"/>
        <end position="279"/>
    </location>
</feature>
<dbReference type="CDD" id="cd16105">
    <property type="entry name" value="Ubl_ASPSCR1_like"/>
    <property type="match status" value="1"/>
</dbReference>
<dbReference type="GO" id="GO:0042593">
    <property type="term" value="P:glucose homeostasis"/>
    <property type="evidence" value="ECO:0007669"/>
    <property type="project" value="TreeGrafter"/>
</dbReference>
<dbReference type="InterPro" id="IPR001012">
    <property type="entry name" value="UBX_dom"/>
</dbReference>
<feature type="compositionally biased region" description="Polar residues" evidence="1">
    <location>
        <begin position="217"/>
        <end position="236"/>
    </location>
</feature>
<protein>
    <recommendedName>
        <fullName evidence="2">UBX domain-containing protein</fullName>
    </recommendedName>
</protein>
<dbReference type="CDD" id="cd17075">
    <property type="entry name" value="UBX1_UBXN9"/>
    <property type="match status" value="1"/>
</dbReference>
<feature type="compositionally biased region" description="Polar residues" evidence="1">
    <location>
        <begin position="258"/>
        <end position="279"/>
    </location>
</feature>
<dbReference type="SUPFAM" id="SSF54236">
    <property type="entry name" value="Ubiquitin-like"/>
    <property type="match status" value="2"/>
</dbReference>
<dbReference type="InterPro" id="IPR021569">
    <property type="entry name" value="TUG-UBL1"/>
</dbReference>
<dbReference type="PANTHER" id="PTHR46467:SF1">
    <property type="entry name" value="TETHER CONTAINING UBX DOMAIN FOR GLUT4"/>
    <property type="match status" value="1"/>
</dbReference>
<dbReference type="GO" id="GO:0012506">
    <property type="term" value="C:vesicle membrane"/>
    <property type="evidence" value="ECO:0007669"/>
    <property type="project" value="TreeGrafter"/>
</dbReference>
<evidence type="ECO:0000313" key="4">
    <source>
        <dbReference type="Proteomes" id="UP000678393"/>
    </source>
</evidence>
<dbReference type="InterPro" id="IPR029071">
    <property type="entry name" value="Ubiquitin-like_domsf"/>
</dbReference>
<dbReference type="Proteomes" id="UP000678393">
    <property type="component" value="Unassembled WGS sequence"/>
</dbReference>
<dbReference type="EMBL" id="CAJHNH020003334">
    <property type="protein sequence ID" value="CAG5129046.1"/>
    <property type="molecule type" value="Genomic_DNA"/>
</dbReference>
<sequence length="620" mass="69234">ILEEVCQRQGFIPPEDYKLVQSQGRKELDLSLSVRYSSLPNNAKLELVKCPSARVEQDVTIALQLDSGQRLQDSFKPSANLWDILLHLENTNREYKNRLTFMDSSQIPALYPVCIFMREEIIGQSALAATTLKKLGLTSGKAIIRLLHRPVEDKVLTEIANKIEKEKQKQTKLEEMAIKKNELRLLDEMEKNIKAGDDLHNVNEETSEFSPMETCENPDSLQITELDSGTGVNSEPMQEAPIDSSSALPDSRSRSALQSSAMENCAQSNLVQDQNRSQQQSAIDVLRNMNIPGVDIYTPDDFHDLNPQEQAIAQRLMQRFLPGLQSDPLATSAESSSATQQLSQEAAMPFVDFKFPEETRGMDLISGTLGKRPTECSQPCDREFLVYKTEELLPPASDNPNALPDDFFEVTQADVRIMYRDLQNAVRQMEDQPLMTKSMRQAQAEAFFDQYERIVIRVQFPERLTLQGLFRPREPVSALYAFVKEHLSDPNETFYLYTAPPKQVLTDKTVSLAASHLAPAALVYCGSESQKDHLLSKSSRSNICKRLTAEVQVSQVLRSDFTRDPVSNTASTSQNAAGASTLQSGGSRVTRIDYASSSSAATSSLPSGAQVPKWLKLTKK</sequence>
<proteinExistence type="predicted"/>
<dbReference type="GO" id="GO:0005634">
    <property type="term" value="C:nucleus"/>
    <property type="evidence" value="ECO:0007669"/>
    <property type="project" value="TreeGrafter"/>
</dbReference>
<feature type="compositionally biased region" description="Polar residues" evidence="1">
    <location>
        <begin position="565"/>
        <end position="587"/>
    </location>
</feature>
<evidence type="ECO:0000259" key="2">
    <source>
        <dbReference type="PROSITE" id="PS50033"/>
    </source>
</evidence>
<dbReference type="Gene3D" id="3.10.20.90">
    <property type="entry name" value="Phosphatidylinositol 3-kinase Catalytic Subunit, Chain A, domain 1"/>
    <property type="match status" value="2"/>
</dbReference>
<dbReference type="Pfam" id="PF11470">
    <property type="entry name" value="TUG-UBL1"/>
    <property type="match status" value="1"/>
</dbReference>
<dbReference type="CDD" id="cd16118">
    <property type="entry name" value="UBX2_UBXN9"/>
    <property type="match status" value="1"/>
</dbReference>